<proteinExistence type="predicted"/>
<evidence type="ECO:0000313" key="1">
    <source>
        <dbReference type="EMBL" id="KAH7920107.1"/>
    </source>
</evidence>
<dbReference type="Proteomes" id="UP000790709">
    <property type="component" value="Unassembled WGS sequence"/>
</dbReference>
<keyword evidence="2" id="KW-1185">Reference proteome</keyword>
<name>A0ACB8B361_9AGAM</name>
<accession>A0ACB8B361</accession>
<protein>
    <submittedName>
        <fullName evidence="1">Asp-hemolysin</fullName>
    </submittedName>
</protein>
<gene>
    <name evidence="1" type="ORF">BV22DRAFT_1040248</name>
</gene>
<organism evidence="1 2">
    <name type="scientific">Leucogyrophana mollusca</name>
    <dbReference type="NCBI Taxonomy" id="85980"/>
    <lineage>
        <taxon>Eukaryota</taxon>
        <taxon>Fungi</taxon>
        <taxon>Dikarya</taxon>
        <taxon>Basidiomycota</taxon>
        <taxon>Agaricomycotina</taxon>
        <taxon>Agaricomycetes</taxon>
        <taxon>Agaricomycetidae</taxon>
        <taxon>Boletales</taxon>
        <taxon>Boletales incertae sedis</taxon>
        <taxon>Leucogyrophana</taxon>
    </lineage>
</organism>
<dbReference type="EMBL" id="MU266604">
    <property type="protein sequence ID" value="KAH7920107.1"/>
    <property type="molecule type" value="Genomic_DNA"/>
</dbReference>
<evidence type="ECO:0000313" key="2">
    <source>
        <dbReference type="Proteomes" id="UP000790709"/>
    </source>
</evidence>
<sequence length="139" mass="14977">MPEGYPQWVVLEITNSFKSRPLKIQNASLSWGKFHKNGNKDVEISPEEIDKIVIPAGSEQSISSCGRSGSPSGTEGTIDLYDDTTKVCTLYWNCPWGSPTNNFEVRDVNKAGGYIVSNGPWNPSGGALGNITVEAAIKG</sequence>
<comment type="caution">
    <text evidence="1">The sequence shown here is derived from an EMBL/GenBank/DDBJ whole genome shotgun (WGS) entry which is preliminary data.</text>
</comment>
<reference evidence="1" key="1">
    <citation type="journal article" date="2021" name="New Phytol.">
        <title>Evolutionary innovations through gain and loss of genes in the ectomycorrhizal Boletales.</title>
        <authorList>
            <person name="Wu G."/>
            <person name="Miyauchi S."/>
            <person name="Morin E."/>
            <person name="Kuo A."/>
            <person name="Drula E."/>
            <person name="Varga T."/>
            <person name="Kohler A."/>
            <person name="Feng B."/>
            <person name="Cao Y."/>
            <person name="Lipzen A."/>
            <person name="Daum C."/>
            <person name="Hundley H."/>
            <person name="Pangilinan J."/>
            <person name="Johnson J."/>
            <person name="Barry K."/>
            <person name="LaButti K."/>
            <person name="Ng V."/>
            <person name="Ahrendt S."/>
            <person name="Min B."/>
            <person name="Choi I.G."/>
            <person name="Park H."/>
            <person name="Plett J.M."/>
            <person name="Magnuson J."/>
            <person name="Spatafora J.W."/>
            <person name="Nagy L.G."/>
            <person name="Henrissat B."/>
            <person name="Grigoriev I.V."/>
            <person name="Yang Z.L."/>
            <person name="Xu J."/>
            <person name="Martin F.M."/>
        </authorList>
    </citation>
    <scope>NUCLEOTIDE SEQUENCE</scope>
    <source>
        <strain evidence="1">KUC20120723A-06</strain>
    </source>
</reference>